<dbReference type="Pfam" id="PF01209">
    <property type="entry name" value="Ubie_methyltran"/>
    <property type="match status" value="1"/>
</dbReference>
<evidence type="ECO:0000256" key="4">
    <source>
        <dbReference type="ARBA" id="ARBA00022679"/>
    </source>
</evidence>
<proteinExistence type="predicted"/>
<dbReference type="GO" id="GO:0000234">
    <property type="term" value="F:phosphoethanolamine N-methyltransferase activity"/>
    <property type="evidence" value="ECO:0007669"/>
    <property type="project" value="UniProtKB-EC"/>
</dbReference>
<dbReference type="InterPro" id="IPR029063">
    <property type="entry name" value="SAM-dependent_MTases_sf"/>
</dbReference>
<organism evidence="8 9">
    <name type="scientific">Polysphondylium violaceum</name>
    <dbReference type="NCBI Taxonomy" id="133409"/>
    <lineage>
        <taxon>Eukaryota</taxon>
        <taxon>Amoebozoa</taxon>
        <taxon>Evosea</taxon>
        <taxon>Eumycetozoa</taxon>
        <taxon>Dictyostelia</taxon>
        <taxon>Dictyosteliales</taxon>
        <taxon>Dictyosteliaceae</taxon>
        <taxon>Polysphondylium</taxon>
    </lineage>
</organism>
<evidence type="ECO:0000256" key="3">
    <source>
        <dbReference type="ARBA" id="ARBA00022603"/>
    </source>
</evidence>
<evidence type="ECO:0000256" key="2">
    <source>
        <dbReference type="ARBA" id="ARBA00005189"/>
    </source>
</evidence>
<dbReference type="SUPFAM" id="SSF53335">
    <property type="entry name" value="S-adenosyl-L-methionine-dependent methyltransferases"/>
    <property type="match status" value="1"/>
</dbReference>
<dbReference type="EMBL" id="AJWJ01000058">
    <property type="protein sequence ID" value="KAF2076514.1"/>
    <property type="molecule type" value="Genomic_DNA"/>
</dbReference>
<protein>
    <recommendedName>
        <fullName evidence="5">phosphoethanolamine N-methyltransferase</fullName>
        <ecNumber evidence="5">2.1.1.103</ecNumber>
    </recommendedName>
</protein>
<gene>
    <name evidence="8" type="ORF">CYY_002192</name>
</gene>
<evidence type="ECO:0000256" key="5">
    <source>
        <dbReference type="ARBA" id="ARBA00035674"/>
    </source>
</evidence>
<dbReference type="AlphaFoldDB" id="A0A8J4V9V7"/>
<evidence type="ECO:0000256" key="7">
    <source>
        <dbReference type="ARBA" id="ARBA00047841"/>
    </source>
</evidence>
<dbReference type="PANTHER" id="PTHR44307">
    <property type="entry name" value="PHOSPHOETHANOLAMINE METHYLTRANSFERASE"/>
    <property type="match status" value="1"/>
</dbReference>
<comment type="catalytic activity">
    <reaction evidence="6">
        <text>N,N-dimethylethanolamine phosphate + S-adenosyl-L-methionine = phosphocholine + S-adenosyl-L-homocysteine + H(+)</text>
        <dbReference type="Rhea" id="RHEA:25325"/>
        <dbReference type="ChEBI" id="CHEBI:15378"/>
        <dbReference type="ChEBI" id="CHEBI:57856"/>
        <dbReference type="ChEBI" id="CHEBI:58641"/>
        <dbReference type="ChEBI" id="CHEBI:59789"/>
        <dbReference type="ChEBI" id="CHEBI:295975"/>
        <dbReference type="EC" id="2.1.1.103"/>
    </reaction>
    <physiologicalReaction direction="left-to-right" evidence="6">
        <dbReference type="Rhea" id="RHEA:25326"/>
    </physiologicalReaction>
</comment>
<dbReference type="OrthoDB" id="18809at2759"/>
<dbReference type="Gene3D" id="3.40.50.150">
    <property type="entry name" value="Vaccinia Virus protein VP39"/>
    <property type="match status" value="1"/>
</dbReference>
<dbReference type="EC" id="2.1.1.103" evidence="5"/>
<evidence type="ECO:0000256" key="6">
    <source>
        <dbReference type="ARBA" id="ARBA00047619"/>
    </source>
</evidence>
<keyword evidence="4" id="KW-0808">Transferase</keyword>
<keyword evidence="3" id="KW-0489">Methyltransferase</keyword>
<dbReference type="CDD" id="cd02440">
    <property type="entry name" value="AdoMet_MTases"/>
    <property type="match status" value="1"/>
</dbReference>
<evidence type="ECO:0000256" key="1">
    <source>
        <dbReference type="ARBA" id="ARBA00004969"/>
    </source>
</evidence>
<sequence>MSTNTMSTNTKNQIDQTPEGWDTISKAYSHGFTQLYAIDALDLTIGKNGTKDDIKILDVGCGTGALTLNALYKIKDSKNSFILSTDFSPSMLKILSDKVRENKIDNIETKIMDGQNMVGIQDNTFDFAYSVFGLIYFPDRNKGFKEMHRVLKASGKVAITSWLSTTPFCEMLTTGLSHFTTIDAKQSPYKKGLLSLADKQQFKQEMIAAGFKDVEIHTVHHNMVIPAGTSCASLFHDNPVYECLFDYIPREKQDELDKVMDDYVSKNYPNLILNSAGYIGIGTK</sequence>
<comment type="pathway">
    <text evidence="1">Phospholipid metabolism; phosphatidylcholine biosynthesis.</text>
</comment>
<evidence type="ECO:0000313" key="8">
    <source>
        <dbReference type="EMBL" id="KAF2076514.1"/>
    </source>
</evidence>
<comment type="pathway">
    <text evidence="2">Lipid metabolism.</text>
</comment>
<keyword evidence="9" id="KW-1185">Reference proteome</keyword>
<accession>A0A8J4V9V7</accession>
<evidence type="ECO:0000313" key="9">
    <source>
        <dbReference type="Proteomes" id="UP000695562"/>
    </source>
</evidence>
<comment type="caution">
    <text evidence="8">The sequence shown here is derived from an EMBL/GenBank/DDBJ whole genome shotgun (WGS) entry which is preliminary data.</text>
</comment>
<dbReference type="PANTHER" id="PTHR44307:SF2">
    <property type="entry name" value="PHOSPHOETHANOLAMINE METHYLTRANSFERASE ISOFORM X1"/>
    <property type="match status" value="1"/>
</dbReference>
<reference evidence="8" key="1">
    <citation type="submission" date="2020-01" db="EMBL/GenBank/DDBJ databases">
        <title>Development of genomics and gene disruption for Polysphondylium violaceum indicates a role for the polyketide synthase stlB in stalk morphogenesis.</title>
        <authorList>
            <person name="Narita B."/>
            <person name="Kawabe Y."/>
            <person name="Kin K."/>
            <person name="Saito T."/>
            <person name="Gibbs R."/>
            <person name="Kuspa A."/>
            <person name="Muzny D."/>
            <person name="Queller D."/>
            <person name="Richards S."/>
            <person name="Strassman J."/>
            <person name="Sucgang R."/>
            <person name="Worley K."/>
            <person name="Schaap P."/>
        </authorList>
    </citation>
    <scope>NUCLEOTIDE SEQUENCE</scope>
    <source>
        <strain evidence="8">QSvi11</strain>
    </source>
</reference>
<dbReference type="GO" id="GO:0032259">
    <property type="term" value="P:methylation"/>
    <property type="evidence" value="ECO:0007669"/>
    <property type="project" value="UniProtKB-KW"/>
</dbReference>
<name>A0A8J4V9V7_9MYCE</name>
<dbReference type="Proteomes" id="UP000695562">
    <property type="component" value="Unassembled WGS sequence"/>
</dbReference>
<comment type="catalytic activity">
    <reaction evidence="7">
        <text>N-methylethanolamine phosphate + S-adenosyl-L-methionine = N,N-dimethylethanolamine phosphate + S-adenosyl-L-homocysteine + H(+)</text>
        <dbReference type="Rhea" id="RHEA:25321"/>
        <dbReference type="ChEBI" id="CHEBI:15378"/>
        <dbReference type="ChEBI" id="CHEBI:57781"/>
        <dbReference type="ChEBI" id="CHEBI:57856"/>
        <dbReference type="ChEBI" id="CHEBI:58641"/>
        <dbReference type="ChEBI" id="CHEBI:59789"/>
        <dbReference type="EC" id="2.1.1.103"/>
    </reaction>
    <physiologicalReaction direction="left-to-right" evidence="7">
        <dbReference type="Rhea" id="RHEA:25322"/>
    </physiologicalReaction>
</comment>